<dbReference type="HOGENOM" id="CLU_177486_0_0_6"/>
<proteinExistence type="predicted"/>
<dbReference type="OrthoDB" id="6701890at2"/>
<dbReference type="STRING" id="632955.GCA_000829675_03385"/>
<evidence type="ECO:0000313" key="2">
    <source>
        <dbReference type="Proteomes" id="UP000014568"/>
    </source>
</evidence>
<evidence type="ECO:0008006" key="3">
    <source>
        <dbReference type="Google" id="ProtNLM"/>
    </source>
</evidence>
<dbReference type="PATRIC" id="fig|421052.3.peg.2152"/>
<dbReference type="RefSeq" id="WP_016656613.1">
    <property type="nucleotide sequence ID" value="NZ_KE340353.1"/>
</dbReference>
<sequence length="104" mass="11209">MRKVGLLSLITIVAMSLTGCLQMFSPVVGEMSPGVYQLQAQSNAFGSAKALREKLLKKAETICNGKGFEELSSNHATKRDVVYNMGLVVPVSSKSAVMQIKCKD</sequence>
<keyword evidence="2" id="KW-1185">Reference proteome</keyword>
<protein>
    <recommendedName>
        <fullName evidence="3">Lipoprotein</fullName>
    </recommendedName>
</protein>
<evidence type="ECO:0000313" key="1">
    <source>
        <dbReference type="EMBL" id="EPF72157.1"/>
    </source>
</evidence>
<comment type="caution">
    <text evidence="1">The sequence shown here is derived from an EMBL/GenBank/DDBJ whole genome shotgun (WGS) entry which is preliminary data.</text>
</comment>
<accession>S3MXM2</accession>
<dbReference type="eggNOG" id="ENOG5031S2I">
    <property type="taxonomic scope" value="Bacteria"/>
</dbReference>
<dbReference type="AlphaFoldDB" id="S3MXM2"/>
<dbReference type="Proteomes" id="UP000014568">
    <property type="component" value="Unassembled WGS sequence"/>
</dbReference>
<organism evidence="1 2">
    <name type="scientific">Acinetobacter rudis CIP 110305</name>
    <dbReference type="NCBI Taxonomy" id="421052"/>
    <lineage>
        <taxon>Bacteria</taxon>
        <taxon>Pseudomonadati</taxon>
        <taxon>Pseudomonadota</taxon>
        <taxon>Gammaproteobacteria</taxon>
        <taxon>Moraxellales</taxon>
        <taxon>Moraxellaceae</taxon>
        <taxon>Acinetobacter</taxon>
    </lineage>
</organism>
<dbReference type="EMBL" id="ATGI01000030">
    <property type="protein sequence ID" value="EPF72157.1"/>
    <property type="molecule type" value="Genomic_DNA"/>
</dbReference>
<reference evidence="1 2" key="1">
    <citation type="submission" date="2013-06" db="EMBL/GenBank/DDBJ databases">
        <title>The Genome Sequence of Acinetobacter rudis CIP 110305.</title>
        <authorList>
            <consortium name="The Broad Institute Genome Sequencing Platform"/>
            <consortium name="The Broad Institute Genome Sequencing Center for Infectious Disease"/>
            <person name="Cerqueira G."/>
            <person name="Feldgarden M."/>
            <person name="Courvalin P."/>
            <person name="Perichon B."/>
            <person name="Grillot-Courvalin C."/>
            <person name="Clermont D."/>
            <person name="Rocha E."/>
            <person name="Yoon E.-J."/>
            <person name="Nemec A."/>
            <person name="Young S.K."/>
            <person name="Zeng Q."/>
            <person name="Gargeya S."/>
            <person name="Fitzgerald M."/>
            <person name="Abouelleil A."/>
            <person name="Alvarado L."/>
            <person name="Berlin A.M."/>
            <person name="Chapman S.B."/>
            <person name="Dewar J."/>
            <person name="Goldberg J."/>
            <person name="Griggs A."/>
            <person name="Gujja S."/>
            <person name="Hansen M."/>
            <person name="Howarth C."/>
            <person name="Imamovic A."/>
            <person name="Larimer J."/>
            <person name="McCowan C."/>
            <person name="Murphy C."/>
            <person name="Pearson M."/>
            <person name="Priest M."/>
            <person name="Roberts A."/>
            <person name="Saif S."/>
            <person name="Shea T."/>
            <person name="Sykes S."/>
            <person name="Wortman J."/>
            <person name="Nusbaum C."/>
            <person name="Birren B."/>
        </authorList>
    </citation>
    <scope>NUCLEOTIDE SEQUENCE [LARGE SCALE GENOMIC DNA]</scope>
    <source>
        <strain evidence="1 2">CIP 110305</strain>
    </source>
</reference>
<name>S3MXM2_9GAMM</name>
<gene>
    <name evidence="1" type="ORF">F945_02209</name>
</gene>
<dbReference type="PROSITE" id="PS51257">
    <property type="entry name" value="PROKAR_LIPOPROTEIN"/>
    <property type="match status" value="1"/>
</dbReference>